<name>A0A1H7KMG1_RUMAL</name>
<dbReference type="RefSeq" id="WP_074833006.1">
    <property type="nucleotide sequence ID" value="NZ_FOAT01000007.1"/>
</dbReference>
<reference evidence="2 3" key="1">
    <citation type="submission" date="2016-10" db="EMBL/GenBank/DDBJ databases">
        <authorList>
            <person name="de Groot N.N."/>
        </authorList>
    </citation>
    <scope>NUCLEOTIDE SEQUENCE [LARGE SCALE GENOMIC DNA]</scope>
    <source>
        <strain evidence="2 3">KH2T6</strain>
    </source>
</reference>
<feature type="chain" id="PRO_5038675649" description="Lipoprotein" evidence="1">
    <location>
        <begin position="20"/>
        <end position="308"/>
    </location>
</feature>
<protein>
    <recommendedName>
        <fullName evidence="4">Lipoprotein</fullName>
    </recommendedName>
</protein>
<dbReference type="AlphaFoldDB" id="A0A1H7KMG1"/>
<dbReference type="PROSITE" id="PS51257">
    <property type="entry name" value="PROKAR_LIPOPROTEIN"/>
    <property type="match status" value="1"/>
</dbReference>
<dbReference type="Proteomes" id="UP000186015">
    <property type="component" value="Unassembled WGS sequence"/>
</dbReference>
<sequence>MKFRSIMLTAVFSATLLFGGCGLFDFSDNDQDDADHSVYQKNEEDKSYYYRWDGEEITSETAEENGCVMKGVSNSGEWRDFLIDVSSSDKAEVTVCSEDSVMQISESGTGSTALIRIKQKEDGEVVESSRLVSPVEVCCVYNNSTSEMEYFLSDILLNAIPASNDQGFHDIPAPCKNYRVSSTAAVTFPYQRYFSSYTEFENYYDKYHDVMGLDGIRKDMQEFEGKGGFNTNVVFLYGDRSGGGEGYEFLRAVESGGELTIYMKRKYSESKEEVSKWQLTCTVPGQYLSDVSPDAVRWVIYDDEPARG</sequence>
<keyword evidence="1" id="KW-0732">Signal</keyword>
<evidence type="ECO:0000256" key="1">
    <source>
        <dbReference type="SAM" id="SignalP"/>
    </source>
</evidence>
<feature type="signal peptide" evidence="1">
    <location>
        <begin position="1"/>
        <end position="19"/>
    </location>
</feature>
<gene>
    <name evidence="2" type="ORF">SAMN05216469_10713</name>
</gene>
<evidence type="ECO:0008006" key="4">
    <source>
        <dbReference type="Google" id="ProtNLM"/>
    </source>
</evidence>
<proteinExistence type="predicted"/>
<evidence type="ECO:0000313" key="2">
    <source>
        <dbReference type="EMBL" id="SEK87710.1"/>
    </source>
</evidence>
<accession>A0A1H7KMG1</accession>
<organism evidence="2 3">
    <name type="scientific">Ruminococcus albus</name>
    <dbReference type="NCBI Taxonomy" id="1264"/>
    <lineage>
        <taxon>Bacteria</taxon>
        <taxon>Bacillati</taxon>
        <taxon>Bacillota</taxon>
        <taxon>Clostridia</taxon>
        <taxon>Eubacteriales</taxon>
        <taxon>Oscillospiraceae</taxon>
        <taxon>Ruminococcus</taxon>
    </lineage>
</organism>
<evidence type="ECO:0000313" key="3">
    <source>
        <dbReference type="Proteomes" id="UP000186015"/>
    </source>
</evidence>
<dbReference type="EMBL" id="FOAT01000007">
    <property type="protein sequence ID" value="SEK87710.1"/>
    <property type="molecule type" value="Genomic_DNA"/>
</dbReference>
<dbReference type="OrthoDB" id="1818474at2"/>